<dbReference type="Proteomes" id="UP000095283">
    <property type="component" value="Unplaced"/>
</dbReference>
<proteinExistence type="predicted"/>
<reference evidence="3" key="1">
    <citation type="submission" date="2016-11" db="UniProtKB">
        <authorList>
            <consortium name="WormBaseParasite"/>
        </authorList>
    </citation>
    <scope>IDENTIFICATION</scope>
</reference>
<accession>A0A1I7WBV0</accession>
<keyword evidence="1" id="KW-0732">Signal</keyword>
<evidence type="ECO:0000256" key="1">
    <source>
        <dbReference type="SAM" id="SignalP"/>
    </source>
</evidence>
<dbReference type="AlphaFoldDB" id="A0A1I7WBV0"/>
<evidence type="ECO:0000313" key="3">
    <source>
        <dbReference type="WBParaSite" id="Hba_02189"/>
    </source>
</evidence>
<protein>
    <submittedName>
        <fullName evidence="3">Secreted protein</fullName>
    </submittedName>
</protein>
<evidence type="ECO:0000313" key="2">
    <source>
        <dbReference type="Proteomes" id="UP000095283"/>
    </source>
</evidence>
<organism evidence="2 3">
    <name type="scientific">Heterorhabditis bacteriophora</name>
    <name type="common">Entomopathogenic nematode worm</name>
    <dbReference type="NCBI Taxonomy" id="37862"/>
    <lineage>
        <taxon>Eukaryota</taxon>
        <taxon>Metazoa</taxon>
        <taxon>Ecdysozoa</taxon>
        <taxon>Nematoda</taxon>
        <taxon>Chromadorea</taxon>
        <taxon>Rhabditida</taxon>
        <taxon>Rhabditina</taxon>
        <taxon>Rhabditomorpha</taxon>
        <taxon>Strongyloidea</taxon>
        <taxon>Heterorhabditidae</taxon>
        <taxon>Heterorhabditis</taxon>
    </lineage>
</organism>
<feature type="signal peptide" evidence="1">
    <location>
        <begin position="1"/>
        <end position="33"/>
    </location>
</feature>
<feature type="chain" id="PRO_5009310565" evidence="1">
    <location>
        <begin position="34"/>
        <end position="86"/>
    </location>
</feature>
<dbReference type="WBParaSite" id="Hba_02189">
    <property type="protein sequence ID" value="Hba_02189"/>
    <property type="gene ID" value="Hba_02189"/>
</dbReference>
<name>A0A1I7WBV0_HETBA</name>
<sequence>MLLTTGSNGSRTISKCLVLLSIYIWQLCPEAKCSVIPGKFAGDAEWMTASRDRWKALSKQLQVTIILIKNADSAGFRPSKLLTILK</sequence>
<keyword evidence="2" id="KW-1185">Reference proteome</keyword>